<gene>
    <name evidence="2" type="ORF">KI387_017056</name>
</gene>
<evidence type="ECO:0000259" key="1">
    <source>
        <dbReference type="Pfam" id="PF10536"/>
    </source>
</evidence>
<dbReference type="InterPro" id="IPR044824">
    <property type="entry name" value="MAIN-like"/>
</dbReference>
<proteinExistence type="predicted"/>
<comment type="caution">
    <text evidence="2">The sequence shown here is derived from an EMBL/GenBank/DDBJ whole genome shotgun (WGS) entry which is preliminary data.</text>
</comment>
<keyword evidence="3" id="KW-1185">Reference proteome</keyword>
<evidence type="ECO:0000313" key="3">
    <source>
        <dbReference type="Proteomes" id="UP000824469"/>
    </source>
</evidence>
<organism evidence="2 3">
    <name type="scientific">Taxus chinensis</name>
    <name type="common">Chinese yew</name>
    <name type="synonym">Taxus wallichiana var. chinensis</name>
    <dbReference type="NCBI Taxonomy" id="29808"/>
    <lineage>
        <taxon>Eukaryota</taxon>
        <taxon>Viridiplantae</taxon>
        <taxon>Streptophyta</taxon>
        <taxon>Embryophyta</taxon>
        <taxon>Tracheophyta</taxon>
        <taxon>Spermatophyta</taxon>
        <taxon>Pinopsida</taxon>
        <taxon>Pinidae</taxon>
        <taxon>Conifers II</taxon>
        <taxon>Cupressales</taxon>
        <taxon>Taxaceae</taxon>
        <taxon>Taxus</taxon>
    </lineage>
</organism>
<reference evidence="2 3" key="1">
    <citation type="journal article" date="2021" name="Nat. Plants">
        <title>The Taxus genome provides insights into paclitaxel biosynthesis.</title>
        <authorList>
            <person name="Xiong X."/>
            <person name="Gou J."/>
            <person name="Liao Q."/>
            <person name="Li Y."/>
            <person name="Zhou Q."/>
            <person name="Bi G."/>
            <person name="Li C."/>
            <person name="Du R."/>
            <person name="Wang X."/>
            <person name="Sun T."/>
            <person name="Guo L."/>
            <person name="Liang H."/>
            <person name="Lu P."/>
            <person name="Wu Y."/>
            <person name="Zhang Z."/>
            <person name="Ro D.K."/>
            <person name="Shang Y."/>
            <person name="Huang S."/>
            <person name="Yan J."/>
        </authorList>
    </citation>
    <scope>NUCLEOTIDE SEQUENCE [LARGE SCALE GENOMIC DNA]</scope>
    <source>
        <strain evidence="2">Ta-2019</strain>
    </source>
</reference>
<dbReference type="InterPro" id="IPR019557">
    <property type="entry name" value="AminoTfrase-like_pln_mobile"/>
</dbReference>
<dbReference type="Pfam" id="PF10536">
    <property type="entry name" value="PMD"/>
    <property type="match status" value="1"/>
</dbReference>
<dbReference type="GO" id="GO:0010073">
    <property type="term" value="P:meristem maintenance"/>
    <property type="evidence" value="ECO:0007669"/>
    <property type="project" value="InterPro"/>
</dbReference>
<dbReference type="EMBL" id="JAHRHJ020000003">
    <property type="protein sequence ID" value="KAH9322417.1"/>
    <property type="molecule type" value="Genomic_DNA"/>
</dbReference>
<feature type="domain" description="Aminotransferase-like plant mobile" evidence="1">
    <location>
        <begin position="44"/>
        <end position="94"/>
    </location>
</feature>
<accession>A0AA38LIS1</accession>
<dbReference type="Proteomes" id="UP000824469">
    <property type="component" value="Unassembled WGS sequence"/>
</dbReference>
<evidence type="ECO:0000313" key="2">
    <source>
        <dbReference type="EMBL" id="KAH9322417.1"/>
    </source>
</evidence>
<dbReference type="PANTHER" id="PTHR46033">
    <property type="entry name" value="PROTEIN MAIN-LIKE 2"/>
    <property type="match status" value="1"/>
</dbReference>
<sequence>RHLPVLQMREHHTWIAKVEGSMCRRDQRVMSILLEAVGLGPVSQMLSITLDHGLLTALSERWHSESQCFRLLTGEMTVTLEDIWQILRMLIMGTLIKYNSNV</sequence>
<dbReference type="AlphaFoldDB" id="A0AA38LIS1"/>
<protein>
    <recommendedName>
        <fullName evidence="1">Aminotransferase-like plant mobile domain-containing protein</fullName>
    </recommendedName>
</protein>
<feature type="non-terminal residue" evidence="2">
    <location>
        <position position="1"/>
    </location>
</feature>
<dbReference type="PANTHER" id="PTHR46033:SF1">
    <property type="entry name" value="PROTEIN MAIN-LIKE 2"/>
    <property type="match status" value="1"/>
</dbReference>
<name>A0AA38LIS1_TAXCH</name>
<feature type="non-terminal residue" evidence="2">
    <location>
        <position position="102"/>
    </location>
</feature>